<dbReference type="Proteomes" id="UP000663940">
    <property type="component" value="Chromosome"/>
</dbReference>
<gene>
    <name evidence="2" type="ORF">DIU31_024320</name>
    <name evidence="3" type="ORF">J3L21_03120</name>
</gene>
<dbReference type="Proteomes" id="UP000250557">
    <property type="component" value="Chromosome"/>
</dbReference>
<evidence type="ECO:0000313" key="3">
    <source>
        <dbReference type="EMBL" id="QTE50982.1"/>
    </source>
</evidence>
<keyword evidence="1" id="KW-0812">Transmembrane</keyword>
<organism evidence="2 4">
    <name type="scientific">Mucilaginibacter rubeus</name>
    <dbReference type="NCBI Taxonomy" id="2027860"/>
    <lineage>
        <taxon>Bacteria</taxon>
        <taxon>Pseudomonadati</taxon>
        <taxon>Bacteroidota</taxon>
        <taxon>Sphingobacteriia</taxon>
        <taxon>Sphingobacteriales</taxon>
        <taxon>Sphingobacteriaceae</taxon>
        <taxon>Mucilaginibacter</taxon>
    </lineage>
</organism>
<feature type="transmembrane region" description="Helical" evidence="1">
    <location>
        <begin position="62"/>
        <end position="91"/>
    </location>
</feature>
<keyword evidence="5" id="KW-1185">Reference proteome</keyword>
<accession>A0AAE6JIN2</accession>
<reference evidence="3 5" key="2">
    <citation type="submission" date="2021-03" db="EMBL/GenBank/DDBJ databases">
        <title>Mucilaginibacter strains isolated from gold and copper mining confer multi heavy-metal resistance.</title>
        <authorList>
            <person name="Li Y."/>
        </authorList>
    </citation>
    <scope>NUCLEOTIDE SEQUENCE [LARGE SCALE GENOMIC DNA]</scope>
    <source>
        <strain evidence="3 5">P2-4</strain>
    </source>
</reference>
<dbReference type="RefSeq" id="WP_112653458.1">
    <property type="nucleotide sequence ID" value="NZ_CP043451.1"/>
</dbReference>
<evidence type="ECO:0000313" key="2">
    <source>
        <dbReference type="EMBL" id="QEM06489.1"/>
    </source>
</evidence>
<name>A0AAE6JIN2_9SPHI</name>
<keyword evidence="1" id="KW-0472">Membrane</keyword>
<dbReference type="EMBL" id="CP071880">
    <property type="protein sequence ID" value="QTE50982.1"/>
    <property type="molecule type" value="Genomic_DNA"/>
</dbReference>
<keyword evidence="1" id="KW-1133">Transmembrane helix</keyword>
<sequence>MEWYNYVAAFFAGAFLANTVPHFVHGISGNRFPTPFATPRGVGLSSSTLNVSWSLFNLAVGWLLAVSVHITQFLSLQITCFVGVSLMALMLSKRFQAKHKE</sequence>
<evidence type="ECO:0000256" key="1">
    <source>
        <dbReference type="SAM" id="Phobius"/>
    </source>
</evidence>
<evidence type="ECO:0000313" key="4">
    <source>
        <dbReference type="Proteomes" id="UP000250557"/>
    </source>
</evidence>
<dbReference type="AlphaFoldDB" id="A0AAE6JIN2"/>
<evidence type="ECO:0000313" key="5">
    <source>
        <dbReference type="Proteomes" id="UP000663940"/>
    </source>
</evidence>
<reference evidence="2 4" key="1">
    <citation type="submission" date="2019-08" db="EMBL/GenBank/DDBJ databases">
        <title>Comparative genome analysis confer to the adaptation heavy metal polluted environment.</title>
        <authorList>
            <person name="Li Y."/>
        </authorList>
    </citation>
    <scope>NUCLEOTIDE SEQUENCE [LARGE SCALE GENOMIC DNA]</scope>
    <source>
        <strain evidence="2 4">P2</strain>
    </source>
</reference>
<proteinExistence type="predicted"/>
<protein>
    <submittedName>
        <fullName evidence="2">Uncharacterized protein</fullName>
    </submittedName>
</protein>
<dbReference type="EMBL" id="CP043451">
    <property type="protein sequence ID" value="QEM06489.1"/>
    <property type="molecule type" value="Genomic_DNA"/>
</dbReference>